<proteinExistence type="inferred from homology"/>
<dbReference type="GO" id="GO:0005771">
    <property type="term" value="C:multivesicular body"/>
    <property type="evidence" value="ECO:0007669"/>
    <property type="project" value="TreeGrafter"/>
</dbReference>
<feature type="coiled-coil region" evidence="2">
    <location>
        <begin position="2"/>
        <end position="72"/>
    </location>
</feature>
<evidence type="ECO:0000256" key="1">
    <source>
        <dbReference type="ARBA" id="ARBA00006190"/>
    </source>
</evidence>
<dbReference type="GO" id="GO:0009898">
    <property type="term" value="C:cytoplasmic side of plasma membrane"/>
    <property type="evidence" value="ECO:0007669"/>
    <property type="project" value="TreeGrafter"/>
</dbReference>
<keyword evidence="3" id="KW-1185">Reference proteome</keyword>
<dbReference type="GO" id="GO:0000815">
    <property type="term" value="C:ESCRT III complex"/>
    <property type="evidence" value="ECO:0007669"/>
    <property type="project" value="TreeGrafter"/>
</dbReference>
<organism evidence="3 4">
    <name type="scientific">Romanomermis culicivorax</name>
    <name type="common">Nematode worm</name>
    <dbReference type="NCBI Taxonomy" id="13658"/>
    <lineage>
        <taxon>Eukaryota</taxon>
        <taxon>Metazoa</taxon>
        <taxon>Ecdysozoa</taxon>
        <taxon>Nematoda</taxon>
        <taxon>Enoplea</taxon>
        <taxon>Dorylaimia</taxon>
        <taxon>Mermithida</taxon>
        <taxon>Mermithoidea</taxon>
        <taxon>Mermithidae</taxon>
        <taxon>Romanomermis</taxon>
    </lineage>
</organism>
<dbReference type="AlphaFoldDB" id="A0A915L831"/>
<reference evidence="4" key="1">
    <citation type="submission" date="2022-11" db="UniProtKB">
        <authorList>
            <consortium name="WormBaseParasite"/>
        </authorList>
    </citation>
    <scope>IDENTIFICATION</scope>
</reference>
<protein>
    <submittedName>
        <fullName evidence="4">Uncharacterized protein</fullName>
    </submittedName>
</protein>
<dbReference type="Pfam" id="PF03357">
    <property type="entry name" value="Snf7"/>
    <property type="match status" value="1"/>
</dbReference>
<dbReference type="PANTHER" id="PTHR22761:SF46">
    <property type="entry name" value="CHARGED MULTIVESICULAR BODY PROTEIN 7"/>
    <property type="match status" value="1"/>
</dbReference>
<evidence type="ECO:0000313" key="3">
    <source>
        <dbReference type="Proteomes" id="UP000887565"/>
    </source>
</evidence>
<accession>A0A915L831</accession>
<dbReference type="PANTHER" id="PTHR22761">
    <property type="entry name" value="CHARGED MULTIVESICULAR BODY PROTEIN"/>
    <property type="match status" value="1"/>
</dbReference>
<name>A0A915L831_ROMCU</name>
<keyword evidence="2" id="KW-0175">Coiled coil</keyword>
<sequence length="133" mass="14781">MVELLETELQKLEETASKLDLEAREAIRAQNRPKAKQCLRQRKSVLNQVRVKEAALNNGMNLMNQLAQTKEQKQILDAFKAGVAAFKNDLAEHGISPDKVDETMDDVHEALSDQHDISEALARSPVPSSTMSA</sequence>
<dbReference type="GO" id="GO:0032511">
    <property type="term" value="P:late endosome to vacuole transport via multivesicular body sorting pathway"/>
    <property type="evidence" value="ECO:0007669"/>
    <property type="project" value="TreeGrafter"/>
</dbReference>
<evidence type="ECO:0000256" key="2">
    <source>
        <dbReference type="SAM" id="Coils"/>
    </source>
</evidence>
<dbReference type="Proteomes" id="UP000887565">
    <property type="component" value="Unplaced"/>
</dbReference>
<dbReference type="InterPro" id="IPR005024">
    <property type="entry name" value="Snf7_fam"/>
</dbReference>
<dbReference type="GO" id="GO:0006900">
    <property type="term" value="P:vesicle budding from membrane"/>
    <property type="evidence" value="ECO:0007669"/>
    <property type="project" value="TreeGrafter"/>
</dbReference>
<evidence type="ECO:0000313" key="4">
    <source>
        <dbReference type="WBParaSite" id="nRc.2.0.1.t46967-RA"/>
    </source>
</evidence>
<comment type="similarity">
    <text evidence="1">Belongs to the SNF7 family.</text>
</comment>
<dbReference type="WBParaSite" id="nRc.2.0.1.t46967-RA">
    <property type="protein sequence ID" value="nRc.2.0.1.t46967-RA"/>
    <property type="gene ID" value="nRc.2.0.1.g46967"/>
</dbReference>